<keyword evidence="2" id="KW-1133">Transmembrane helix</keyword>
<dbReference type="RefSeq" id="WP_347437611.1">
    <property type="nucleotide sequence ID" value="NZ_CP089291.1"/>
</dbReference>
<sequence length="184" mass="20633">MKKLVRFGIPILVLFIMVAGIVYSNQSQKKSAEQTVSKGIPSLPQENYLAPDFTLKTIDGKTVTLRQLRGKPVFINVWNSWCPPCKAEMPDIVKEYDKYKDKIQFYGINLTTNNDSVASAKDFINHFHVTFPTLMDTDGKVGVQYQIVGVPTSLFINDKGVIVARITGAMDVPTMEANFQKLIK</sequence>
<accession>A0ABY4CN06</accession>
<dbReference type="Proteomes" id="UP000830167">
    <property type="component" value="Chromosome"/>
</dbReference>
<dbReference type="PANTHER" id="PTHR42852:SF1">
    <property type="entry name" value="THIOREDOXIN-LIKE PROTEIN YNEN"/>
    <property type="match status" value="1"/>
</dbReference>
<dbReference type="CDD" id="cd02966">
    <property type="entry name" value="TlpA_like_family"/>
    <property type="match status" value="1"/>
</dbReference>
<protein>
    <submittedName>
        <fullName evidence="4">TlpA family protein disulfide reductase</fullName>
    </submittedName>
</protein>
<evidence type="ECO:0000256" key="1">
    <source>
        <dbReference type="ARBA" id="ARBA00023157"/>
    </source>
</evidence>
<dbReference type="InterPro" id="IPR050553">
    <property type="entry name" value="Thioredoxin_ResA/DsbE_sf"/>
</dbReference>
<dbReference type="EMBL" id="CP089291">
    <property type="protein sequence ID" value="UOF90916.1"/>
    <property type="molecule type" value="Genomic_DNA"/>
</dbReference>
<name>A0ABY4CN06_9BACL</name>
<dbReference type="PROSITE" id="PS00194">
    <property type="entry name" value="THIOREDOXIN_1"/>
    <property type="match status" value="1"/>
</dbReference>
<feature type="transmembrane region" description="Helical" evidence="2">
    <location>
        <begin position="7"/>
        <end position="24"/>
    </location>
</feature>
<evidence type="ECO:0000313" key="4">
    <source>
        <dbReference type="EMBL" id="UOF90916.1"/>
    </source>
</evidence>
<keyword evidence="2" id="KW-0812">Transmembrane</keyword>
<gene>
    <name evidence="4" type="ORF">LSG31_01100</name>
</gene>
<feature type="domain" description="Thioredoxin" evidence="3">
    <location>
        <begin position="44"/>
        <end position="184"/>
    </location>
</feature>
<dbReference type="Pfam" id="PF00578">
    <property type="entry name" value="AhpC-TSA"/>
    <property type="match status" value="1"/>
</dbReference>
<keyword evidence="5" id="KW-1185">Reference proteome</keyword>
<evidence type="ECO:0000256" key="2">
    <source>
        <dbReference type="SAM" id="Phobius"/>
    </source>
</evidence>
<dbReference type="InterPro" id="IPR017937">
    <property type="entry name" value="Thioredoxin_CS"/>
</dbReference>
<dbReference type="SUPFAM" id="SSF52833">
    <property type="entry name" value="Thioredoxin-like"/>
    <property type="match status" value="1"/>
</dbReference>
<reference evidence="4" key="1">
    <citation type="submission" date="2021-12" db="EMBL/GenBank/DDBJ databases">
        <title>Alicyclobacillaceae gen. nov., sp. nov., isolated from chalcocite enrichment system.</title>
        <authorList>
            <person name="Jiang Z."/>
        </authorList>
    </citation>
    <scope>NUCLEOTIDE SEQUENCE</scope>
    <source>
        <strain evidence="4">MYW30-H2</strain>
    </source>
</reference>
<proteinExistence type="predicted"/>
<dbReference type="PANTHER" id="PTHR42852">
    <property type="entry name" value="THIOL:DISULFIDE INTERCHANGE PROTEIN DSBE"/>
    <property type="match status" value="1"/>
</dbReference>
<keyword evidence="1" id="KW-1015">Disulfide bond</keyword>
<keyword evidence="2" id="KW-0472">Membrane</keyword>
<dbReference type="InterPro" id="IPR013766">
    <property type="entry name" value="Thioredoxin_domain"/>
</dbReference>
<dbReference type="InterPro" id="IPR000866">
    <property type="entry name" value="AhpC/TSA"/>
</dbReference>
<evidence type="ECO:0000313" key="5">
    <source>
        <dbReference type="Proteomes" id="UP000830167"/>
    </source>
</evidence>
<dbReference type="InterPro" id="IPR036249">
    <property type="entry name" value="Thioredoxin-like_sf"/>
</dbReference>
<organism evidence="4 5">
    <name type="scientific">Fodinisporobacter ferrooxydans</name>
    <dbReference type="NCBI Taxonomy" id="2901836"/>
    <lineage>
        <taxon>Bacteria</taxon>
        <taxon>Bacillati</taxon>
        <taxon>Bacillota</taxon>
        <taxon>Bacilli</taxon>
        <taxon>Bacillales</taxon>
        <taxon>Alicyclobacillaceae</taxon>
        <taxon>Fodinisporobacter</taxon>
    </lineage>
</organism>
<evidence type="ECO:0000259" key="3">
    <source>
        <dbReference type="PROSITE" id="PS51352"/>
    </source>
</evidence>
<dbReference type="Gene3D" id="3.40.30.10">
    <property type="entry name" value="Glutaredoxin"/>
    <property type="match status" value="1"/>
</dbReference>
<dbReference type="PROSITE" id="PS51352">
    <property type="entry name" value="THIOREDOXIN_2"/>
    <property type="match status" value="1"/>
</dbReference>